<dbReference type="AlphaFoldDB" id="A0A833TI66"/>
<dbReference type="InterPro" id="IPR036691">
    <property type="entry name" value="Endo/exonu/phosph_ase_sf"/>
</dbReference>
<organism evidence="1 2">
    <name type="scientific">Juglans regia</name>
    <name type="common">English walnut</name>
    <dbReference type="NCBI Taxonomy" id="51240"/>
    <lineage>
        <taxon>Eukaryota</taxon>
        <taxon>Viridiplantae</taxon>
        <taxon>Streptophyta</taxon>
        <taxon>Embryophyta</taxon>
        <taxon>Tracheophyta</taxon>
        <taxon>Spermatophyta</taxon>
        <taxon>Magnoliopsida</taxon>
        <taxon>eudicotyledons</taxon>
        <taxon>Gunneridae</taxon>
        <taxon>Pentapetalae</taxon>
        <taxon>rosids</taxon>
        <taxon>fabids</taxon>
        <taxon>Fagales</taxon>
        <taxon>Juglandaceae</taxon>
        <taxon>Juglans</taxon>
    </lineage>
</organism>
<dbReference type="Gene3D" id="3.60.10.10">
    <property type="entry name" value="Endonuclease/exonuclease/phosphatase"/>
    <property type="match status" value="1"/>
</dbReference>
<dbReference type="Proteomes" id="UP000619265">
    <property type="component" value="Unassembled WGS sequence"/>
</dbReference>
<protein>
    <recommendedName>
        <fullName evidence="3">Endonuclease/exonuclease/phosphatase domain-containing protein</fullName>
    </recommendedName>
</protein>
<dbReference type="PANTHER" id="PTHR33710:SF64">
    <property type="entry name" value="ENDONUCLEASE_EXONUCLEASE_PHOSPHATASE DOMAIN-CONTAINING PROTEIN"/>
    <property type="match status" value="1"/>
</dbReference>
<accession>A0A833TI66</accession>
<comment type="caution">
    <text evidence="1">The sequence shown here is derived from an EMBL/GenBank/DDBJ whole genome shotgun (WGS) entry which is preliminary data.</text>
</comment>
<sequence>MACSFENVEDGFQWAFAGVYGPNIDVERRSLWEELAGLLSWWELPSCIGGDYNVSRFPIERSSRTHITLAIRDFPDFITEQALMDIPLTMGTYTWSNTCELPFWPKTDRFLLTLDWELHFPDVTQRRLPRIGFENGALPMISKALQVS</sequence>
<dbReference type="PANTHER" id="PTHR33710">
    <property type="entry name" value="BNAC02G09200D PROTEIN"/>
    <property type="match status" value="1"/>
</dbReference>
<evidence type="ECO:0000313" key="2">
    <source>
        <dbReference type="Proteomes" id="UP000619265"/>
    </source>
</evidence>
<reference evidence="1" key="1">
    <citation type="submission" date="2015-10" db="EMBL/GenBank/DDBJ databases">
        <authorList>
            <person name="Martinez-Garcia P.J."/>
            <person name="Crepeau M.W."/>
            <person name="Puiu D."/>
            <person name="Gonzalez-Ibeas D."/>
            <person name="Whalen J."/>
            <person name="Stevens K."/>
            <person name="Paul R."/>
            <person name="Butterfield T."/>
            <person name="Britton M."/>
            <person name="Reagan R."/>
            <person name="Chakraborty S."/>
            <person name="Walawage S.L."/>
            <person name="Vasquez-Gross H.A."/>
            <person name="Cardeno C."/>
            <person name="Famula R."/>
            <person name="Pratt K."/>
            <person name="Kuruganti S."/>
            <person name="Aradhya M.K."/>
            <person name="Leslie C.A."/>
            <person name="Dandekar A.M."/>
            <person name="Salzberg S.L."/>
            <person name="Wegrzyn J.L."/>
            <person name="Langley C.H."/>
            <person name="Neale D.B."/>
        </authorList>
    </citation>
    <scope>NUCLEOTIDE SEQUENCE</scope>
    <source>
        <tissue evidence="1">Leaves</tissue>
    </source>
</reference>
<name>A0A833TI66_JUGRE</name>
<reference evidence="1" key="2">
    <citation type="submission" date="2020-03" db="EMBL/GenBank/DDBJ databases">
        <title>Walnut 2.0.</title>
        <authorList>
            <person name="Marrano A."/>
            <person name="Britton M."/>
            <person name="Zimin A.V."/>
            <person name="Zaini P.A."/>
            <person name="Workman R."/>
            <person name="Puiu D."/>
            <person name="Bianco L."/>
            <person name="Allen B.J."/>
            <person name="Troggio M."/>
            <person name="Leslie C.A."/>
            <person name="Timp W."/>
            <person name="Dendekar A."/>
            <person name="Salzberg S.L."/>
            <person name="Neale D.B."/>
        </authorList>
    </citation>
    <scope>NUCLEOTIDE SEQUENCE</scope>
    <source>
        <tissue evidence="1">Leaves</tissue>
    </source>
</reference>
<gene>
    <name evidence="1" type="ORF">F2P56_034912</name>
</gene>
<dbReference type="EMBL" id="LIHL02000016">
    <property type="protein sequence ID" value="KAF5442227.1"/>
    <property type="molecule type" value="Genomic_DNA"/>
</dbReference>
<proteinExistence type="predicted"/>
<evidence type="ECO:0008006" key="3">
    <source>
        <dbReference type="Google" id="ProtNLM"/>
    </source>
</evidence>
<evidence type="ECO:0000313" key="1">
    <source>
        <dbReference type="EMBL" id="KAF5442227.1"/>
    </source>
</evidence>
<dbReference type="Gramene" id="Jr16_00870_p1">
    <property type="protein sequence ID" value="cds.Jr16_00870_p1"/>
    <property type="gene ID" value="Jr16_00870"/>
</dbReference>
<dbReference type="SUPFAM" id="SSF56219">
    <property type="entry name" value="DNase I-like"/>
    <property type="match status" value="1"/>
</dbReference>